<dbReference type="AlphaFoldDB" id="A0A953T2J7"/>
<dbReference type="GO" id="GO:0016887">
    <property type="term" value="F:ATP hydrolysis activity"/>
    <property type="evidence" value="ECO:0007669"/>
    <property type="project" value="InterPro"/>
</dbReference>
<evidence type="ECO:0000256" key="3">
    <source>
        <dbReference type="ARBA" id="ARBA00022475"/>
    </source>
</evidence>
<keyword evidence="5 8" id="KW-0067">ATP-binding</keyword>
<sequence length="235" mass="25692">MLDIENLHVAYGPVEVLHGISMRVEPGSIVGVLGANGSGKTTLFKAVAGLVRVTQGNVRLNGHDLTNVSTQSIVKQGVTLVPQGRMLFPEMTVYENLEMGAYLLRDRTEFSRRLEKVQQMFPILKERSGQMVALMSGGEQQMLAIGRALMGQPDLILLDEPSIGLAPKIFDQILSTVVEINRERKTTIVIAEQNVRKILKIVDFAYVLEAGKVAISGSADSLSSDESIRRAYLGL</sequence>
<accession>A0A953T2J7</accession>
<dbReference type="InterPro" id="IPR003439">
    <property type="entry name" value="ABC_transporter-like_ATP-bd"/>
</dbReference>
<dbReference type="InterPro" id="IPR017871">
    <property type="entry name" value="ABC_transporter-like_CS"/>
</dbReference>
<dbReference type="RefSeq" id="WP_259661954.1">
    <property type="nucleotide sequence ID" value="NZ_JAHXRI010000010.1"/>
</dbReference>
<name>A0A953T2J7_9BURK</name>
<dbReference type="Pfam" id="PF00005">
    <property type="entry name" value="ABC_tran"/>
    <property type="match status" value="1"/>
</dbReference>
<dbReference type="PANTHER" id="PTHR43820">
    <property type="entry name" value="HIGH-AFFINITY BRANCHED-CHAIN AMINO ACID TRANSPORT ATP-BINDING PROTEIN LIVF"/>
    <property type="match status" value="1"/>
</dbReference>
<reference evidence="8" key="1">
    <citation type="submission" date="2021-07" db="EMBL/GenBank/DDBJ databases">
        <title>New genus and species of the family Alcaligenaceae.</title>
        <authorList>
            <person name="Hahn M.W."/>
        </authorList>
    </citation>
    <scope>NUCLEOTIDE SEQUENCE</scope>
    <source>
        <strain evidence="8">LF4-65</strain>
    </source>
</reference>
<feature type="domain" description="ABC transporter" evidence="7">
    <location>
        <begin position="2"/>
        <end position="235"/>
    </location>
</feature>
<evidence type="ECO:0000256" key="4">
    <source>
        <dbReference type="ARBA" id="ARBA00022741"/>
    </source>
</evidence>
<dbReference type="GO" id="GO:0015658">
    <property type="term" value="F:branched-chain amino acid transmembrane transporter activity"/>
    <property type="evidence" value="ECO:0007669"/>
    <property type="project" value="TreeGrafter"/>
</dbReference>
<protein>
    <submittedName>
        <fullName evidence="8">ABC transporter ATP-binding protein</fullName>
    </submittedName>
</protein>
<dbReference type="PROSITE" id="PS50893">
    <property type="entry name" value="ABC_TRANSPORTER_2"/>
    <property type="match status" value="1"/>
</dbReference>
<dbReference type="CDD" id="cd03224">
    <property type="entry name" value="ABC_TM1139_LivF_branched"/>
    <property type="match status" value="1"/>
</dbReference>
<gene>
    <name evidence="8" type="ORF">KZZ10_12965</name>
</gene>
<comment type="caution">
    <text evidence="8">The sequence shown here is derived from an EMBL/GenBank/DDBJ whole genome shotgun (WGS) entry which is preliminary data.</text>
</comment>
<dbReference type="InterPro" id="IPR003593">
    <property type="entry name" value="AAA+_ATPase"/>
</dbReference>
<proteinExistence type="inferred from homology"/>
<dbReference type="GO" id="GO:0015807">
    <property type="term" value="P:L-amino acid transport"/>
    <property type="evidence" value="ECO:0007669"/>
    <property type="project" value="TreeGrafter"/>
</dbReference>
<evidence type="ECO:0000256" key="6">
    <source>
        <dbReference type="ARBA" id="ARBA00022970"/>
    </source>
</evidence>
<dbReference type="PANTHER" id="PTHR43820:SF4">
    <property type="entry name" value="HIGH-AFFINITY BRANCHED-CHAIN AMINO ACID TRANSPORT ATP-BINDING PROTEIN LIVF"/>
    <property type="match status" value="1"/>
</dbReference>
<dbReference type="SUPFAM" id="SSF52540">
    <property type="entry name" value="P-loop containing nucleoside triphosphate hydrolases"/>
    <property type="match status" value="1"/>
</dbReference>
<dbReference type="GO" id="GO:0005524">
    <property type="term" value="F:ATP binding"/>
    <property type="evidence" value="ECO:0007669"/>
    <property type="project" value="UniProtKB-KW"/>
</dbReference>
<dbReference type="EMBL" id="JAHXRI010000010">
    <property type="protein sequence ID" value="MBZ1351558.1"/>
    <property type="molecule type" value="Genomic_DNA"/>
</dbReference>
<keyword evidence="3" id="KW-1003">Cell membrane</keyword>
<dbReference type="PROSITE" id="PS00211">
    <property type="entry name" value="ABC_TRANSPORTER_1"/>
    <property type="match status" value="1"/>
</dbReference>
<evidence type="ECO:0000256" key="2">
    <source>
        <dbReference type="ARBA" id="ARBA00022448"/>
    </source>
</evidence>
<evidence type="ECO:0000313" key="9">
    <source>
        <dbReference type="Proteomes" id="UP000739565"/>
    </source>
</evidence>
<dbReference type="Proteomes" id="UP000739565">
    <property type="component" value="Unassembled WGS sequence"/>
</dbReference>
<dbReference type="InterPro" id="IPR052156">
    <property type="entry name" value="BCAA_Transport_ATP-bd_LivF"/>
</dbReference>
<evidence type="ECO:0000259" key="7">
    <source>
        <dbReference type="PROSITE" id="PS50893"/>
    </source>
</evidence>
<keyword evidence="9" id="KW-1185">Reference proteome</keyword>
<evidence type="ECO:0000256" key="5">
    <source>
        <dbReference type="ARBA" id="ARBA00022840"/>
    </source>
</evidence>
<comment type="similarity">
    <text evidence="1">Belongs to the ABC transporter superfamily.</text>
</comment>
<keyword evidence="4" id="KW-0547">Nucleotide-binding</keyword>
<evidence type="ECO:0000313" key="8">
    <source>
        <dbReference type="EMBL" id="MBZ1351558.1"/>
    </source>
</evidence>
<evidence type="ECO:0000256" key="1">
    <source>
        <dbReference type="ARBA" id="ARBA00005417"/>
    </source>
</evidence>
<keyword evidence="6" id="KW-0029">Amino-acid transport</keyword>
<organism evidence="8 9">
    <name type="scientific">Zwartia hollandica</name>
    <dbReference type="NCBI Taxonomy" id="324606"/>
    <lineage>
        <taxon>Bacteria</taxon>
        <taxon>Pseudomonadati</taxon>
        <taxon>Pseudomonadota</taxon>
        <taxon>Betaproteobacteria</taxon>
        <taxon>Burkholderiales</taxon>
        <taxon>Alcaligenaceae</taxon>
        <taxon>Zwartia</taxon>
    </lineage>
</organism>
<dbReference type="InterPro" id="IPR027417">
    <property type="entry name" value="P-loop_NTPase"/>
</dbReference>
<dbReference type="SMART" id="SM00382">
    <property type="entry name" value="AAA"/>
    <property type="match status" value="1"/>
</dbReference>
<keyword evidence="3" id="KW-0472">Membrane</keyword>
<keyword evidence="2" id="KW-0813">Transport</keyword>
<dbReference type="Gene3D" id="3.40.50.300">
    <property type="entry name" value="P-loop containing nucleotide triphosphate hydrolases"/>
    <property type="match status" value="1"/>
</dbReference>